<evidence type="ECO:0000313" key="1">
    <source>
        <dbReference type="EMBL" id="CAG8722081.1"/>
    </source>
</evidence>
<evidence type="ECO:0000313" key="2">
    <source>
        <dbReference type="Proteomes" id="UP000789525"/>
    </source>
</evidence>
<proteinExistence type="predicted"/>
<feature type="non-terminal residue" evidence="1">
    <location>
        <position position="1"/>
    </location>
</feature>
<protein>
    <submittedName>
        <fullName evidence="1">10609_t:CDS:1</fullName>
    </submittedName>
</protein>
<dbReference type="EMBL" id="CAJVPT010039161">
    <property type="protein sequence ID" value="CAG8722081.1"/>
    <property type="molecule type" value="Genomic_DNA"/>
</dbReference>
<keyword evidence="2" id="KW-1185">Reference proteome</keyword>
<organism evidence="1 2">
    <name type="scientific">Acaulospora colombiana</name>
    <dbReference type="NCBI Taxonomy" id="27376"/>
    <lineage>
        <taxon>Eukaryota</taxon>
        <taxon>Fungi</taxon>
        <taxon>Fungi incertae sedis</taxon>
        <taxon>Mucoromycota</taxon>
        <taxon>Glomeromycotina</taxon>
        <taxon>Glomeromycetes</taxon>
        <taxon>Diversisporales</taxon>
        <taxon>Acaulosporaceae</taxon>
        <taxon>Acaulospora</taxon>
    </lineage>
</organism>
<reference evidence="1" key="1">
    <citation type="submission" date="2021-06" db="EMBL/GenBank/DDBJ databases">
        <authorList>
            <person name="Kallberg Y."/>
            <person name="Tangrot J."/>
            <person name="Rosling A."/>
        </authorList>
    </citation>
    <scope>NUCLEOTIDE SEQUENCE</scope>
    <source>
        <strain evidence="1">CL356</strain>
    </source>
</reference>
<accession>A0ACA9PVX5</accession>
<sequence>QAEKEATRKLAAAFYPTVEDTIRGTNVSQLTATLSFLSALLQVDSQTVASILERTGNMECILDIIELASSLPSSASTTRLQRVLAAFLSQVIGNTQCRKLLLGAEDGKATKWLKGLVESKDARLRSTSALALVKLAQGRLLDEENSMSGIPAASPPPERAEETSPEQLAQLLEKAILSDASEITSLANPGVILDSVEGLAYLSVHPVVRDHIASNAQLLKRLVSIGLATTKKTKPSTSFPSRSSSSSGGGTTKAKAEDPRVNVGLHYGLALLFANISQYRPKLSKEEEQIAKLRRMTKPTLAKEGEDERPRKMQDEGEDPRTANAAVKARIKKLCAANILPLLAGLARSDSRPARECTARIYLAIAEDQTNRGDILKNGGGKALMEIIKADPVSSGAVSVNEMNHVPDWVAIQALSKLAITAQPVQVFGPDRGATLDAIAPLARVITFSDAVSAASYKSPLRISVNDNQLPTGLQKFEALMAVTNIASLGPEMANRLVRTPQLIGSVEGLLLDEHEMIRRAATELMCNLVMCDEGFERYVPNSTPKTTPAMVESRLQILLALADVEDFPTRRAASGALAILSGDER</sequence>
<feature type="non-terminal residue" evidence="1">
    <location>
        <position position="586"/>
    </location>
</feature>
<comment type="caution">
    <text evidence="1">The sequence shown here is derived from an EMBL/GenBank/DDBJ whole genome shotgun (WGS) entry which is preliminary data.</text>
</comment>
<dbReference type="Proteomes" id="UP000789525">
    <property type="component" value="Unassembled WGS sequence"/>
</dbReference>
<name>A0ACA9PVX5_9GLOM</name>
<gene>
    <name evidence="1" type="ORF">ACOLOM_LOCUS11182</name>
</gene>